<organism evidence="2 3">
    <name type="scientific">Vibrio cholerae</name>
    <dbReference type="NCBI Taxonomy" id="666"/>
    <lineage>
        <taxon>Bacteria</taxon>
        <taxon>Pseudomonadati</taxon>
        <taxon>Pseudomonadota</taxon>
        <taxon>Gammaproteobacteria</taxon>
        <taxon>Vibrionales</taxon>
        <taxon>Vibrionaceae</taxon>
        <taxon>Vibrio</taxon>
    </lineage>
</organism>
<accession>A0A395TKL6</accession>
<protein>
    <submittedName>
        <fullName evidence="2">Uncharacterized protein</fullName>
    </submittedName>
</protein>
<gene>
    <name evidence="2" type="ORF">BC353_15120</name>
</gene>
<evidence type="ECO:0000313" key="2">
    <source>
        <dbReference type="EMBL" id="RGP85471.1"/>
    </source>
</evidence>
<dbReference type="Gene3D" id="2.30.30.110">
    <property type="match status" value="1"/>
</dbReference>
<reference evidence="2 3" key="1">
    <citation type="journal article" date="2017" name="Emerg. Infect. Dis.">
        <title>Carbapenemase VCC-1-Producing Vibrio cholerae in Coastal Waters of Germany.</title>
        <authorList>
            <person name="Hammerl J.A."/>
            <person name="Jackel C."/>
            <person name="Bortolaia V."/>
            <person name="Schwartz K."/>
            <person name="Bier N."/>
            <person name="Hendriksen R.S."/>
            <person name="Guerra B."/>
            <person name="Strauch E."/>
        </authorList>
    </citation>
    <scope>NUCLEOTIDE SEQUENCE [LARGE SCALE GENOMIC DNA]</scope>
    <source>
        <strain evidence="2 3">VN-2825</strain>
    </source>
</reference>
<name>A0A395TKL6_VIBCL</name>
<evidence type="ECO:0000256" key="1">
    <source>
        <dbReference type="SAM" id="MobiDB-lite"/>
    </source>
</evidence>
<proteinExistence type="predicted"/>
<dbReference type="AlphaFoldDB" id="A0A395TKL6"/>
<evidence type="ECO:0000313" key="3">
    <source>
        <dbReference type="Proteomes" id="UP000266701"/>
    </source>
</evidence>
<comment type="caution">
    <text evidence="2">The sequence shown here is derived from an EMBL/GenBank/DDBJ whole genome shotgun (WGS) entry which is preliminary data.</text>
</comment>
<feature type="region of interest" description="Disordered" evidence="1">
    <location>
        <begin position="211"/>
        <end position="232"/>
    </location>
</feature>
<dbReference type="EMBL" id="MCBA01000156">
    <property type="protein sequence ID" value="RGP85471.1"/>
    <property type="molecule type" value="Genomic_DNA"/>
</dbReference>
<sequence>MEITVTYRLASNTSTILGVEKSSGIAEVLFPDVNYFGHTMTITKMFAGYTEHRWKVVSTTHPSNSEILIDLEQRSTNDPETYLSQTYKQRKAVISNLQKGTIVEVDYGYIHSIKKQSGDIKSCKRYPDSKQSGEMHKRRLGIVIKASPSGVQVVPITSRTPSNIGDKSIFQVSFESIQRLVHYNDTTKSAFALCGMIETISLNRIFPPLAHPQVSKSRKGPERSTGYPNKLTKSDRKLLDDALSSSIGLLDYSDLKKNYPNVYSENEANKAEIALLSASLQVERSKTSNYEALMTLVEDHYKQLYSAKSLPEIRQMIESELFDRRQILEGA</sequence>
<dbReference type="InterPro" id="IPR011067">
    <property type="entry name" value="Plasmid_toxin/cell-grow_inhib"/>
</dbReference>
<dbReference type="Proteomes" id="UP000266701">
    <property type="component" value="Unassembled WGS sequence"/>
</dbReference>